<keyword evidence="2" id="KW-0813">Transport</keyword>
<dbReference type="Pfam" id="PF11715">
    <property type="entry name" value="Beta-prop_Nup120_160"/>
    <property type="match status" value="1"/>
</dbReference>
<evidence type="ECO:0000313" key="8">
    <source>
        <dbReference type="EMBL" id="KAK8240351.1"/>
    </source>
</evidence>
<reference evidence="8 9" key="1">
    <citation type="submission" date="2024-04" db="EMBL/GenBank/DDBJ databases">
        <title>Phyllosticta paracitricarpa is synonymous to the EU quarantine fungus P. citricarpa based on phylogenomic analyses.</title>
        <authorList>
            <consortium name="Lawrence Berkeley National Laboratory"/>
            <person name="Van Ingen-Buijs V.A."/>
            <person name="Van Westerhoven A.C."/>
            <person name="Haridas S."/>
            <person name="Skiadas P."/>
            <person name="Martin F."/>
            <person name="Groenewald J.Z."/>
            <person name="Crous P.W."/>
            <person name="Seidl M.F."/>
        </authorList>
    </citation>
    <scope>NUCLEOTIDE SEQUENCE [LARGE SCALE GENOMIC DNA]</scope>
    <source>
        <strain evidence="8 9">CBS 123374</strain>
    </source>
</reference>
<dbReference type="Pfam" id="PF21486">
    <property type="entry name" value="NUP120_helical"/>
    <property type="match status" value="1"/>
</dbReference>
<feature type="region of interest" description="Disordered" evidence="4">
    <location>
        <begin position="813"/>
        <end position="834"/>
    </location>
</feature>
<evidence type="ECO:0000259" key="5">
    <source>
        <dbReference type="Pfam" id="PF11715"/>
    </source>
</evidence>
<organism evidence="8 9">
    <name type="scientific">Phyllosticta capitalensis</name>
    <dbReference type="NCBI Taxonomy" id="121624"/>
    <lineage>
        <taxon>Eukaryota</taxon>
        <taxon>Fungi</taxon>
        <taxon>Dikarya</taxon>
        <taxon>Ascomycota</taxon>
        <taxon>Pezizomycotina</taxon>
        <taxon>Dothideomycetes</taxon>
        <taxon>Dothideomycetes incertae sedis</taxon>
        <taxon>Botryosphaeriales</taxon>
        <taxon>Phyllostictaceae</taxon>
        <taxon>Phyllosticta</taxon>
    </lineage>
</organism>
<proteinExistence type="predicted"/>
<dbReference type="InterPro" id="IPR056548">
    <property type="entry name" value="HEAT_Nup120"/>
</dbReference>
<accession>A0ABR1YWX4</accession>
<dbReference type="InterPro" id="IPR059141">
    <property type="entry name" value="Beta-prop_Nup120_160"/>
</dbReference>
<evidence type="ECO:0000313" key="9">
    <source>
        <dbReference type="Proteomes" id="UP001492380"/>
    </source>
</evidence>
<evidence type="ECO:0000256" key="2">
    <source>
        <dbReference type="ARBA" id="ARBA00022448"/>
    </source>
</evidence>
<gene>
    <name evidence="8" type="ORF">HDK90DRAFT_479485</name>
</gene>
<dbReference type="InterPro" id="IPR021717">
    <property type="entry name" value="Nucleoporin_Nup160"/>
</dbReference>
<feature type="domain" description="Nucleoporin Nup120 helical" evidence="6">
    <location>
        <begin position="659"/>
        <end position="786"/>
    </location>
</feature>
<dbReference type="PANTHER" id="PTHR21286:SF0">
    <property type="entry name" value="NUCLEAR PORE COMPLEX PROTEIN NUP160"/>
    <property type="match status" value="1"/>
</dbReference>
<keyword evidence="9" id="KW-1185">Reference proteome</keyword>
<evidence type="ECO:0000256" key="4">
    <source>
        <dbReference type="SAM" id="MobiDB-lite"/>
    </source>
</evidence>
<protein>
    <submittedName>
        <fullName evidence="8">Nucleoporin Nup120/160-domain-containing protein</fullName>
    </submittedName>
</protein>
<name>A0ABR1YWX4_9PEZI</name>
<dbReference type="InterPro" id="IPR048884">
    <property type="entry name" value="Nup120_helical"/>
</dbReference>
<evidence type="ECO:0000256" key="1">
    <source>
        <dbReference type="ARBA" id="ARBA00004123"/>
    </source>
</evidence>
<comment type="subcellular location">
    <subcellularLocation>
        <location evidence="1">Nucleus</location>
    </subcellularLocation>
</comment>
<dbReference type="Proteomes" id="UP001492380">
    <property type="component" value="Unassembled WGS sequence"/>
</dbReference>
<dbReference type="PANTHER" id="PTHR21286">
    <property type="entry name" value="NUCLEAR PORE COMPLEX PROTEIN NUP160"/>
    <property type="match status" value="1"/>
</dbReference>
<keyword evidence="3" id="KW-0539">Nucleus</keyword>
<feature type="domain" description="Nucleoporin nup120-like HEAT repeat" evidence="7">
    <location>
        <begin position="892"/>
        <end position="1057"/>
    </location>
</feature>
<dbReference type="EMBL" id="JBBWRZ010000003">
    <property type="protein sequence ID" value="KAK8240351.1"/>
    <property type="molecule type" value="Genomic_DNA"/>
</dbReference>
<sequence length="1223" mass="137718">MAITTAPLLHRETRLNLDPSYAGTTIGVILPAHSNSSFLSRPKGTRRVLDDYYQGADETGFVRQHLAASESSIFFRQKHTHPRSFLWRILSERKILEIRSVDLTNDKHQKGEAILTLLLEFPNPIQPFGVALAEPAEKDSLNVFVLTTARELYTLDLPKDFFIRPAATEVEIDVWCKSCSPPAFSLRTPYRLVATSAQELLISLEDGMVLRLTRNAADDGSVWRETFFGEGGLGSMVKSLLPWKGGRSIRFGDRDLQASTAAAIETSPDQQHIWTVSLNHTLRAWNVKTGKVGVETDLLGENNRDPQKMAQFFIGAEQRKLMQILEVQAPRDGDEYFIVTYSPKRHQFKFWGIRDADSVDFGIHDVQPDFVFTPPVDELMNTTVWNLEEFCIKPKSGWRDTDLWIRVRSGPRCMVFNLQFSLYDDFEQLEDTWSNNWTTVDPGSLTADSLKAAPSNPRDLDIEDPSFHSRSVAEKYLDFLFYPGRFTLPTLEAALRVYIRGLSDEGVRLYTAAGKAPLKEKISVAVAAKVQRRQRLDGLDHDQHELDLASQWQVFYGVVEDFHKRRGEPIALVYDSENNLPWLLHADYVSPIRTCSEIEVLRLNEATFASTEDPPLSRPLFASLKDDLSINVAKLLTAAAVFRKSFPSSFNYQLELAVRREVAQESSFSVLDRMAQLEAYCSICDQVTDDDYERLISHLDDLGGFQGITQELFVAALERLDESARGHSQSKAIAAYGAKTLIRGAQETLDLTYEILLDLLVLIAFMGIDTEDAQDTLPDLDVAEIYPVLIERLKGALITRWLARTVRSDAQKSRRRTSSVTSASFTSDMDIGESPGKKSTATVTIFESLFVGDWATMRTPDGTLPELITYWCRAWTFGLPLPESWEFVSGGVMSNLLKHGNIDLASEFLPFVPNNVWGTYLRARYYLTIGKDEMASIYFNKASYGCGFFDIFNTDTYGFLNAEERDSFRRGLGPFCQHVMNLFDRAKSHVFVVQWAEQALMYQGASSNPKGIQEILSRLFHASVACSNFRSAYGALIRFEDARLRRASLASLVKAMVAQHREKALIALPFSHDLDAVDEILSTLARDALNVATGPGESYHRTLYAFRVAKNNYRGAAHALYEQVSRLKTSASVLHDPKDERVVNLYLVLINTLALVKEDDRYLLVGQRDADPGALGKQVVKRRLLTLEDVRREYQAELDRVAAMQTGRFAFGLGSGDGDVDML</sequence>
<feature type="compositionally biased region" description="Low complexity" evidence="4">
    <location>
        <begin position="818"/>
        <end position="827"/>
    </location>
</feature>
<evidence type="ECO:0000259" key="7">
    <source>
        <dbReference type="Pfam" id="PF23300"/>
    </source>
</evidence>
<feature type="domain" description="Nucleoporin Nup120/160 beta-propeller" evidence="5">
    <location>
        <begin position="83"/>
        <end position="599"/>
    </location>
</feature>
<dbReference type="Pfam" id="PF23300">
    <property type="entry name" value="HEAT_Nup120"/>
    <property type="match status" value="1"/>
</dbReference>
<evidence type="ECO:0000259" key="6">
    <source>
        <dbReference type="Pfam" id="PF21486"/>
    </source>
</evidence>
<comment type="caution">
    <text evidence="8">The sequence shown here is derived from an EMBL/GenBank/DDBJ whole genome shotgun (WGS) entry which is preliminary data.</text>
</comment>
<evidence type="ECO:0000256" key="3">
    <source>
        <dbReference type="ARBA" id="ARBA00023242"/>
    </source>
</evidence>